<dbReference type="PANTHER" id="PTHR10746">
    <property type="entry name" value="50S RIBOSOMAL PROTEIN L4"/>
    <property type="match status" value="1"/>
</dbReference>
<feature type="region of interest" description="Disordered" evidence="6">
    <location>
        <begin position="45"/>
        <end position="76"/>
    </location>
</feature>
<dbReference type="GO" id="GO:0006412">
    <property type="term" value="P:translation"/>
    <property type="evidence" value="ECO:0007669"/>
    <property type="project" value="UniProtKB-UniRule"/>
</dbReference>
<evidence type="ECO:0000256" key="4">
    <source>
        <dbReference type="ARBA" id="ARBA00035244"/>
    </source>
</evidence>
<dbReference type="Gene3D" id="3.40.1370.10">
    <property type="match status" value="1"/>
</dbReference>
<comment type="function">
    <text evidence="5">Forms part of the polypeptide exit tunnel.</text>
</comment>
<evidence type="ECO:0000313" key="7">
    <source>
        <dbReference type="EMBL" id="AKL98673.1"/>
    </source>
</evidence>
<dbReference type="EMBL" id="CP009498">
    <property type="protein sequence ID" value="AKL98673.1"/>
    <property type="molecule type" value="Genomic_DNA"/>
</dbReference>
<keyword evidence="5" id="KW-0699">rRNA-binding</keyword>
<accession>A0A0G3WK42</accession>
<evidence type="ECO:0000256" key="1">
    <source>
        <dbReference type="ARBA" id="ARBA00010528"/>
    </source>
</evidence>
<dbReference type="Pfam" id="PF00573">
    <property type="entry name" value="Ribosomal_L4"/>
    <property type="match status" value="1"/>
</dbReference>
<dbReference type="HAMAP" id="MF_01328_B">
    <property type="entry name" value="Ribosomal_uL4_B"/>
    <property type="match status" value="1"/>
</dbReference>
<organism evidence="7 8">
    <name type="scientific">Endomicrobium proavitum</name>
    <dbReference type="NCBI Taxonomy" id="1408281"/>
    <lineage>
        <taxon>Bacteria</taxon>
        <taxon>Pseudomonadati</taxon>
        <taxon>Elusimicrobiota</taxon>
        <taxon>Endomicrobiia</taxon>
        <taxon>Endomicrobiales</taxon>
        <taxon>Endomicrobiaceae</taxon>
        <taxon>Endomicrobium</taxon>
    </lineage>
</organism>
<evidence type="ECO:0000256" key="2">
    <source>
        <dbReference type="ARBA" id="ARBA00022980"/>
    </source>
</evidence>
<dbReference type="InterPro" id="IPR002136">
    <property type="entry name" value="Ribosomal_uL4"/>
</dbReference>
<dbReference type="AlphaFoldDB" id="A0A0G3WK42"/>
<comment type="similarity">
    <text evidence="1 5">Belongs to the universal ribosomal protein uL4 family.</text>
</comment>
<comment type="subunit">
    <text evidence="5">Part of the 50S ribosomal subunit.</text>
</comment>
<comment type="function">
    <text evidence="5">One of the primary rRNA binding proteins, this protein initially binds near the 5'-end of the 23S rRNA. It is important during the early stages of 50S assembly. It makes multiple contacts with different domains of the 23S rRNA in the assembled 50S subunit and ribosome.</text>
</comment>
<dbReference type="PANTHER" id="PTHR10746:SF6">
    <property type="entry name" value="LARGE RIBOSOMAL SUBUNIT PROTEIN UL4M"/>
    <property type="match status" value="1"/>
</dbReference>
<sequence>METTVYNAKGQEKGKIELPAFFNTEISSVLLHEITTAYLNNQRAGTHKTKTRGEVSFSGAKPWKQKGTGNARAGQRNSPLWRKGGIIFGPQPRDYFTKMSKQKKKQSLSMALAAQVQNGNIIVVDSVKFDEVKTKKVAELLKNLKVDGKKVVFAIANDASFRLAARNVKNVVVENIKNINAYQVLWADKLVITSEAIEILKERQAA</sequence>
<dbReference type="STRING" id="1408281.Epro_1297"/>
<dbReference type="GO" id="GO:0003735">
    <property type="term" value="F:structural constituent of ribosome"/>
    <property type="evidence" value="ECO:0007669"/>
    <property type="project" value="InterPro"/>
</dbReference>
<dbReference type="NCBIfam" id="TIGR03953">
    <property type="entry name" value="rplD_bact"/>
    <property type="match status" value="1"/>
</dbReference>
<dbReference type="Proteomes" id="UP000035337">
    <property type="component" value="Chromosome"/>
</dbReference>
<dbReference type="KEGG" id="epo:Epro_1297"/>
<evidence type="ECO:0000256" key="3">
    <source>
        <dbReference type="ARBA" id="ARBA00023274"/>
    </source>
</evidence>
<name>A0A0G3WK42_9BACT</name>
<dbReference type="InterPro" id="IPR023574">
    <property type="entry name" value="Ribosomal_uL4_dom_sf"/>
</dbReference>
<keyword evidence="2 5" id="KW-0689">Ribosomal protein</keyword>
<dbReference type="SUPFAM" id="SSF52166">
    <property type="entry name" value="Ribosomal protein L4"/>
    <property type="match status" value="1"/>
</dbReference>
<keyword evidence="3 5" id="KW-0687">Ribonucleoprotein</keyword>
<dbReference type="PATRIC" id="fig|1408281.3.peg.1339"/>
<dbReference type="RefSeq" id="WP_052571429.1">
    <property type="nucleotide sequence ID" value="NZ_CP009498.1"/>
</dbReference>
<keyword evidence="8" id="KW-1185">Reference proteome</keyword>
<protein>
    <recommendedName>
        <fullName evidence="4 5">Large ribosomal subunit protein uL4</fullName>
    </recommendedName>
</protein>
<dbReference type="GO" id="GO:0019843">
    <property type="term" value="F:rRNA binding"/>
    <property type="evidence" value="ECO:0007669"/>
    <property type="project" value="UniProtKB-UniRule"/>
</dbReference>
<evidence type="ECO:0000256" key="5">
    <source>
        <dbReference type="HAMAP-Rule" id="MF_01328"/>
    </source>
</evidence>
<dbReference type="GO" id="GO:0005840">
    <property type="term" value="C:ribosome"/>
    <property type="evidence" value="ECO:0007669"/>
    <property type="project" value="UniProtKB-KW"/>
</dbReference>
<keyword evidence="5" id="KW-0694">RNA-binding</keyword>
<dbReference type="InterPro" id="IPR013005">
    <property type="entry name" value="Ribosomal_uL4-like"/>
</dbReference>
<dbReference type="GO" id="GO:1990904">
    <property type="term" value="C:ribonucleoprotein complex"/>
    <property type="evidence" value="ECO:0007669"/>
    <property type="project" value="UniProtKB-KW"/>
</dbReference>
<evidence type="ECO:0000256" key="6">
    <source>
        <dbReference type="SAM" id="MobiDB-lite"/>
    </source>
</evidence>
<evidence type="ECO:0000313" key="8">
    <source>
        <dbReference type="Proteomes" id="UP000035337"/>
    </source>
</evidence>
<proteinExistence type="inferred from homology"/>
<reference evidence="7 8" key="1">
    <citation type="submission" date="2014-09" db="EMBL/GenBank/DDBJ databases">
        <title>Complete genome sequence of Endomicrobium proavitum.</title>
        <authorList>
            <person name="Zheng H."/>
        </authorList>
    </citation>
    <scope>NUCLEOTIDE SEQUENCE [LARGE SCALE GENOMIC DNA]</scope>
    <source>
        <strain evidence="7 8">Rsa215</strain>
    </source>
</reference>
<gene>
    <name evidence="5 7" type="primary">rplD</name>
    <name evidence="7" type="ORF">Epro_1297</name>
</gene>
<dbReference type="OrthoDB" id="9803201at2"/>